<protein>
    <submittedName>
        <fullName evidence="2">Uncharacterized protein</fullName>
    </submittedName>
</protein>
<comment type="caution">
    <text evidence="2">The sequence shown here is derived from an EMBL/GenBank/DDBJ whole genome shotgun (WGS) entry which is preliminary data.</text>
</comment>
<organism evidence="2 3">
    <name type="scientific">Cotesia glomerata</name>
    <name type="common">Lepidopteran parasitic wasp</name>
    <name type="synonym">Apanteles glomeratus</name>
    <dbReference type="NCBI Taxonomy" id="32391"/>
    <lineage>
        <taxon>Eukaryota</taxon>
        <taxon>Metazoa</taxon>
        <taxon>Ecdysozoa</taxon>
        <taxon>Arthropoda</taxon>
        <taxon>Hexapoda</taxon>
        <taxon>Insecta</taxon>
        <taxon>Pterygota</taxon>
        <taxon>Neoptera</taxon>
        <taxon>Endopterygota</taxon>
        <taxon>Hymenoptera</taxon>
        <taxon>Apocrita</taxon>
        <taxon>Ichneumonoidea</taxon>
        <taxon>Braconidae</taxon>
        <taxon>Microgastrinae</taxon>
        <taxon>Cotesia</taxon>
    </lineage>
</organism>
<gene>
    <name evidence="2" type="ORF">KQX54_007098</name>
</gene>
<feature type="region of interest" description="Disordered" evidence="1">
    <location>
        <begin position="86"/>
        <end position="109"/>
    </location>
</feature>
<dbReference type="Proteomes" id="UP000826195">
    <property type="component" value="Unassembled WGS sequence"/>
</dbReference>
<proteinExistence type="predicted"/>
<keyword evidence="3" id="KW-1185">Reference proteome</keyword>
<feature type="region of interest" description="Disordered" evidence="1">
    <location>
        <begin position="1"/>
        <end position="27"/>
    </location>
</feature>
<sequence length="109" mass="12350">MAGCTGLEKEKENVDEEGSSSPGDDPCEAPHKYWTVAACYSTPLLTSNRPRHSISSDHSYNHREYSIQTDTAAKVKVLLRQMKRRTFLHEDDPPSHDHMPSRLLGRITQ</sequence>
<evidence type="ECO:0000256" key="1">
    <source>
        <dbReference type="SAM" id="MobiDB-lite"/>
    </source>
</evidence>
<accession>A0AAV7J6V5</accession>
<evidence type="ECO:0000313" key="2">
    <source>
        <dbReference type="EMBL" id="KAH0567156.1"/>
    </source>
</evidence>
<dbReference type="AlphaFoldDB" id="A0AAV7J6V5"/>
<evidence type="ECO:0000313" key="3">
    <source>
        <dbReference type="Proteomes" id="UP000826195"/>
    </source>
</evidence>
<dbReference type="EMBL" id="JAHXZJ010000001">
    <property type="protein sequence ID" value="KAH0567156.1"/>
    <property type="molecule type" value="Genomic_DNA"/>
</dbReference>
<name>A0AAV7J6V5_COTGL</name>
<reference evidence="2 3" key="1">
    <citation type="journal article" date="2021" name="J. Hered.">
        <title>A chromosome-level genome assembly of the parasitoid wasp, Cotesia glomerata (Hymenoptera: Braconidae).</title>
        <authorList>
            <person name="Pinto B.J."/>
            <person name="Weis J.J."/>
            <person name="Gamble T."/>
            <person name="Ode P.J."/>
            <person name="Paul R."/>
            <person name="Zaspel J.M."/>
        </authorList>
    </citation>
    <scope>NUCLEOTIDE SEQUENCE [LARGE SCALE GENOMIC DNA]</scope>
    <source>
        <strain evidence="2">CgM1</strain>
    </source>
</reference>
<feature type="compositionally biased region" description="Basic and acidic residues" evidence="1">
    <location>
        <begin position="87"/>
        <end position="100"/>
    </location>
</feature>